<feature type="transmembrane region" description="Helical" evidence="1">
    <location>
        <begin position="146"/>
        <end position="168"/>
    </location>
</feature>
<evidence type="ECO:0000256" key="1">
    <source>
        <dbReference type="SAM" id="Phobius"/>
    </source>
</evidence>
<dbReference type="InterPro" id="IPR018490">
    <property type="entry name" value="cNMP-bd_dom_sf"/>
</dbReference>
<dbReference type="OrthoDB" id="9810708at2"/>
<dbReference type="GO" id="GO:0035725">
    <property type="term" value="P:sodium ion transmembrane transport"/>
    <property type="evidence" value="ECO:0007669"/>
    <property type="project" value="TreeGrafter"/>
</dbReference>
<evidence type="ECO:0000259" key="2">
    <source>
        <dbReference type="PROSITE" id="PS50042"/>
    </source>
</evidence>
<keyword evidence="4" id="KW-1185">Reference proteome</keyword>
<dbReference type="InterPro" id="IPR016024">
    <property type="entry name" value="ARM-type_fold"/>
</dbReference>
<dbReference type="SMART" id="SM00100">
    <property type="entry name" value="cNMP"/>
    <property type="match status" value="1"/>
</dbReference>
<evidence type="ECO:0000313" key="3">
    <source>
        <dbReference type="EMBL" id="RYU76405.1"/>
    </source>
</evidence>
<dbReference type="PROSITE" id="PS50042">
    <property type="entry name" value="CNMP_BINDING_3"/>
    <property type="match status" value="1"/>
</dbReference>
<dbReference type="GO" id="GO:0098855">
    <property type="term" value="C:HCN channel complex"/>
    <property type="evidence" value="ECO:0007669"/>
    <property type="project" value="TreeGrafter"/>
</dbReference>
<dbReference type="InterPro" id="IPR014710">
    <property type="entry name" value="RmlC-like_jellyroll"/>
</dbReference>
<dbReference type="EMBL" id="SEWE01000057">
    <property type="protein sequence ID" value="RYU76405.1"/>
    <property type="molecule type" value="Genomic_DNA"/>
</dbReference>
<dbReference type="Gene3D" id="2.60.120.10">
    <property type="entry name" value="Jelly Rolls"/>
    <property type="match status" value="1"/>
</dbReference>
<keyword evidence="1" id="KW-1133">Transmembrane helix</keyword>
<dbReference type="GO" id="GO:0005249">
    <property type="term" value="F:voltage-gated potassium channel activity"/>
    <property type="evidence" value="ECO:0007669"/>
    <property type="project" value="TreeGrafter"/>
</dbReference>
<dbReference type="Pfam" id="PF00027">
    <property type="entry name" value="cNMP_binding"/>
    <property type="match status" value="1"/>
</dbReference>
<dbReference type="AlphaFoldDB" id="A0A4Q5L967"/>
<dbReference type="CDD" id="cd00038">
    <property type="entry name" value="CAP_ED"/>
    <property type="match status" value="1"/>
</dbReference>
<gene>
    <name evidence="3" type="ORF">EWM57_18700</name>
</gene>
<name>A0A4Q5L967_9BACT</name>
<dbReference type="GO" id="GO:0003254">
    <property type="term" value="P:regulation of membrane depolarization"/>
    <property type="evidence" value="ECO:0007669"/>
    <property type="project" value="TreeGrafter"/>
</dbReference>
<keyword evidence="1" id="KW-0472">Membrane</keyword>
<proteinExistence type="predicted"/>
<feature type="transmembrane region" description="Helical" evidence="1">
    <location>
        <begin position="174"/>
        <end position="191"/>
    </location>
</feature>
<sequence length="1057" mass="114455">MNTDAWYRGRGVRAGEARTVGLFWLHGFLVGIGTILVYVVANVLLLEHQPARTLPQAYCFGAGAMLVVGRLYAYGEQHWPLQRLAVRTLLAALVLLTVLGVLVLLGPSVPAAVAIMAGYRLIYLLTTLGFGSQGAAVFSARQGQRLFGIISGGDLPAKVLGALLAVFVHVRYDLYLLLLLAFATYLLALYVQRRLFEVPVVPAKSVAAPAPEAGAAGSPPARGRMLVLALGLSLTAVAAAAAGVEYQFLLSAHDNLAPYANLLQYVGSVLALTYLLALGIKLLVAHRGPIRLGGRRLLLVLPLGALAGVLLGGALGAAGVGAGGQMLYFGGLYLGLEVARRTLFEPVFLVLFQPLPPLRRLRGFTTVRSVYEPVGLGLGGLLLYPAPGWAPWLPLAWMGGALLLAAALLQGAYRQYLAELKTTLGLRGAGPAGTAAAPPARSTGSLHALLHLHRADAATLVRHAEALLRHPESKVRSRILTIVGEQAGPALLRHLTLHDPDVSVREQASRLAGRHPVNTDLLDHPDMVVRKGAIRGRLEAVPTDTHAQASLAAVVADAQHHLTALELIRFLAPEQQVHCVMRGLRSSDPALVLAATKASGAVAPEVLVGPLLGLLSRQATRKGAMDSLVRMGDATLPLLREVLTRETDERLVRHLAQVCARLGTPASRELLLQLVQDTNLSARAAALRALSMLPTAPADAPMFQHLVEEELRLAQHLVHSMMAVNAELRTALRYELRRSQQRLLGLLLQLYERAPLLAAQRSLVHTSGERQATALENLDTLMPRPLYLGLQALLDVGRLRERVQIFDDLLGPSIQPEPIQTTIIRRGTAAFTAWTVGVALRQWRPEPDTVGHLYPHLQTSDPLVQESAVALLRRLPTQRPSAYDQLLIQYPTLAALPAMPDQATDSPVPFLECVRILKSTALFAQTPENVLGTIVPIMHEVTFRQEEEIFAKGTLGTSLFIIYEGEVGIFNRRQLLTTFGKGDFFGELALLDAEPRSASAVALKPVRAFRIDQEDFYDVTEECAEVMRSIMRELCQRLRRQNEKMLLTPDDAVAQSV</sequence>
<dbReference type="PROSITE" id="PS00889">
    <property type="entry name" value="CNMP_BINDING_2"/>
    <property type="match status" value="1"/>
</dbReference>
<protein>
    <submittedName>
        <fullName evidence="3">Cyclic nucleotide-binding domain-containing protein</fullName>
    </submittedName>
</protein>
<dbReference type="Gene3D" id="1.25.10.10">
    <property type="entry name" value="Leucine-rich Repeat Variant"/>
    <property type="match status" value="2"/>
</dbReference>
<dbReference type="SUPFAM" id="SSF48371">
    <property type="entry name" value="ARM repeat"/>
    <property type="match status" value="1"/>
</dbReference>
<feature type="transmembrane region" description="Helical" evidence="1">
    <location>
        <begin position="297"/>
        <end position="318"/>
    </location>
</feature>
<dbReference type="InterPro" id="IPR018488">
    <property type="entry name" value="cNMP-bd_CS"/>
</dbReference>
<dbReference type="PANTHER" id="PTHR45689">
    <property type="entry name" value="I[[H]] CHANNEL, ISOFORM E"/>
    <property type="match status" value="1"/>
</dbReference>
<reference evidence="3 4" key="1">
    <citation type="submission" date="2019-02" db="EMBL/GenBank/DDBJ databases">
        <title>Bacterial novel species isolated from soil.</title>
        <authorList>
            <person name="Jung H.-Y."/>
        </authorList>
    </citation>
    <scope>NUCLEOTIDE SEQUENCE [LARGE SCALE GENOMIC DNA]</scope>
    <source>
        <strain evidence="3 4">1-3-3-3</strain>
    </source>
</reference>
<organism evidence="3 4">
    <name type="scientific">Hymenobacter persicinus</name>
    <dbReference type="NCBI Taxonomy" id="2025506"/>
    <lineage>
        <taxon>Bacteria</taxon>
        <taxon>Pseudomonadati</taxon>
        <taxon>Bacteroidota</taxon>
        <taxon>Cytophagia</taxon>
        <taxon>Cytophagales</taxon>
        <taxon>Hymenobacteraceae</taxon>
        <taxon>Hymenobacter</taxon>
    </lineage>
</organism>
<dbReference type="PANTHER" id="PTHR45689:SF5">
    <property type="entry name" value="I[[H]] CHANNEL, ISOFORM E"/>
    <property type="match status" value="1"/>
</dbReference>
<feature type="domain" description="Cyclic nucleotide-binding" evidence="2">
    <location>
        <begin position="922"/>
        <end position="1037"/>
    </location>
</feature>
<feature type="transmembrane region" description="Helical" evidence="1">
    <location>
        <begin position="117"/>
        <end position="139"/>
    </location>
</feature>
<feature type="transmembrane region" description="Helical" evidence="1">
    <location>
        <begin position="262"/>
        <end position="285"/>
    </location>
</feature>
<feature type="transmembrane region" description="Helical" evidence="1">
    <location>
        <begin position="226"/>
        <end position="250"/>
    </location>
</feature>
<feature type="transmembrane region" description="Helical" evidence="1">
    <location>
        <begin position="84"/>
        <end position="105"/>
    </location>
</feature>
<dbReference type="InterPro" id="IPR011989">
    <property type="entry name" value="ARM-like"/>
</dbReference>
<evidence type="ECO:0000313" key="4">
    <source>
        <dbReference type="Proteomes" id="UP000294155"/>
    </source>
</evidence>
<comment type="caution">
    <text evidence="3">The sequence shown here is derived from an EMBL/GenBank/DDBJ whole genome shotgun (WGS) entry which is preliminary data.</text>
</comment>
<feature type="transmembrane region" description="Helical" evidence="1">
    <location>
        <begin position="53"/>
        <end position="72"/>
    </location>
</feature>
<dbReference type="Proteomes" id="UP000294155">
    <property type="component" value="Unassembled WGS sequence"/>
</dbReference>
<dbReference type="Pfam" id="PF13646">
    <property type="entry name" value="HEAT_2"/>
    <property type="match status" value="1"/>
</dbReference>
<dbReference type="SUPFAM" id="SSF51206">
    <property type="entry name" value="cAMP-binding domain-like"/>
    <property type="match status" value="1"/>
</dbReference>
<accession>A0A4Q5L967</accession>
<keyword evidence="1" id="KW-0812">Transmembrane</keyword>
<dbReference type="InterPro" id="IPR051413">
    <property type="entry name" value="K/Na_HCN_channel"/>
</dbReference>
<feature type="transmembrane region" description="Helical" evidence="1">
    <location>
        <begin position="21"/>
        <end position="41"/>
    </location>
</feature>
<dbReference type="RefSeq" id="WP_129922833.1">
    <property type="nucleotide sequence ID" value="NZ_SEWE01000057.1"/>
</dbReference>
<dbReference type="InterPro" id="IPR000595">
    <property type="entry name" value="cNMP-bd_dom"/>
</dbReference>